<feature type="region of interest" description="Disordered" evidence="1">
    <location>
        <begin position="1"/>
        <end position="23"/>
    </location>
</feature>
<dbReference type="InterPro" id="IPR029137">
    <property type="entry name" value="Ntox1"/>
</dbReference>
<keyword evidence="4" id="KW-1185">Reference proteome</keyword>
<dbReference type="AlphaFoldDB" id="A0A8J3PX38"/>
<dbReference type="EMBL" id="BONV01000032">
    <property type="protein sequence ID" value="GIG82684.1"/>
    <property type="molecule type" value="Genomic_DNA"/>
</dbReference>
<sequence length="872" mass="95395">MKIPSLRGDERRPAAPAPGVSARPRAELSRASYLLSLQRTAGNSGVGRLLSGPVVQKCGGEIHEGCACASQEDEPHVQRLIGAVGVQRVPGEYDTAEQRKLIEEGIRDKDIGKIKSVESSAYTLANDSQTIDMILILLNQGWVGPRDESAIYDIWKSRGKGVVALASKYAYVWNMCLSRHVDMIWSIPDLQPVKTEFKQAVAGRARTYLDANRRTVETELKRYGLNDMGATPSPEQAREREDLMTASIAVNKAKNAVKALETMLVGYTHVVNPPGGGRDHPVGRPESARTERCAAQFDPTAPPQAGNVSAHDLSCRWADESAALPSWDEVKKNYNRAHGVVNHYTRRYPALVALREDTVLNDVSRTAVSSEEPAGRLMAMQLVREALNDTKGNIDKTYGLVNDAKGDFPLELQPIHEQFFLSDPAWRDPFRQMVARQAVREHGNVEFWNTIGVSAIGMALFVVAELASGGLATFFFAAAAAGGIAQAAASWDKYFTLKAAEGTNMSEETALMSRDQVSDQFLTAALDTVMAFVDAYTAAKGGAKALAKAGEAEAKFAGIAGKEAHALAEEMKAARVEVAAGHEVRATERGIERCSPEPCPLIGEFWENSLTRHPQVGERLEGDARRARTDPVWAARDAASADQALQNLTEQELDLWAASLPNVATSEHPKFTAMKRLPEKRLDIANNAVSPEKMEFIEKNIAEMKKDGRLRADYTYSPPAIPGAVLPLEAAQRAQEVIGLKISGNDAIASCWQKAVDATLQDRGPLTAANYPEHYKSAAGRFWRLMGKQEHASAKAFFVERGFTVNGERAAYLEVEGVHRQEVALGLDHMSPKATGDNYRYALDGDRIQFLFQADNTKLSHIETKDPSLRRP</sequence>
<organism evidence="3 4">
    <name type="scientific">Planotetraspora kaengkrachanensis</name>
    <dbReference type="NCBI Taxonomy" id="575193"/>
    <lineage>
        <taxon>Bacteria</taxon>
        <taxon>Bacillati</taxon>
        <taxon>Actinomycetota</taxon>
        <taxon>Actinomycetes</taxon>
        <taxon>Streptosporangiales</taxon>
        <taxon>Streptosporangiaceae</taxon>
        <taxon>Planotetraspora</taxon>
    </lineage>
</organism>
<evidence type="ECO:0000259" key="2">
    <source>
        <dbReference type="Pfam" id="PF15500"/>
    </source>
</evidence>
<evidence type="ECO:0000256" key="1">
    <source>
        <dbReference type="SAM" id="MobiDB-lite"/>
    </source>
</evidence>
<name>A0A8J3PX38_9ACTN</name>
<reference evidence="3 4" key="1">
    <citation type="submission" date="2021-01" db="EMBL/GenBank/DDBJ databases">
        <title>Whole genome shotgun sequence of Planotetraspora kaengkrachanensis NBRC 104272.</title>
        <authorList>
            <person name="Komaki H."/>
            <person name="Tamura T."/>
        </authorList>
    </citation>
    <scope>NUCLEOTIDE SEQUENCE [LARGE SCALE GENOMIC DNA]</scope>
    <source>
        <strain evidence="3 4">NBRC 104272</strain>
    </source>
</reference>
<feature type="domain" description="Putative RNase-like toxin toxin1" evidence="2">
    <location>
        <begin position="570"/>
        <end position="647"/>
    </location>
</feature>
<accession>A0A8J3PX38</accession>
<dbReference type="Proteomes" id="UP000630097">
    <property type="component" value="Unassembled WGS sequence"/>
</dbReference>
<evidence type="ECO:0000313" key="4">
    <source>
        <dbReference type="Proteomes" id="UP000630097"/>
    </source>
</evidence>
<gene>
    <name evidence="3" type="ORF">Pka01_58110</name>
</gene>
<comment type="caution">
    <text evidence="3">The sequence shown here is derived from an EMBL/GenBank/DDBJ whole genome shotgun (WGS) entry which is preliminary data.</text>
</comment>
<evidence type="ECO:0000313" key="3">
    <source>
        <dbReference type="EMBL" id="GIG82684.1"/>
    </source>
</evidence>
<dbReference type="Pfam" id="PF15500">
    <property type="entry name" value="Ntox1"/>
    <property type="match status" value="1"/>
</dbReference>
<proteinExistence type="predicted"/>
<protein>
    <recommendedName>
        <fullName evidence="2">Putative RNase-like toxin toxin1 domain-containing protein</fullName>
    </recommendedName>
</protein>